<keyword evidence="2" id="KW-0732">Signal</keyword>
<keyword evidence="1" id="KW-0472">Membrane</keyword>
<keyword evidence="1" id="KW-0812">Transmembrane</keyword>
<dbReference type="AlphaFoldDB" id="A0A2G1MFI0"/>
<feature type="chain" id="PRO_5013793727" description="Ferrochelatase" evidence="2">
    <location>
        <begin position="24"/>
        <end position="74"/>
    </location>
</feature>
<proteinExistence type="predicted"/>
<evidence type="ECO:0000313" key="4">
    <source>
        <dbReference type="Proteomes" id="UP000221860"/>
    </source>
</evidence>
<gene>
    <name evidence="3" type="ORF">CJ301_10885</name>
</gene>
<evidence type="ECO:0000313" key="3">
    <source>
        <dbReference type="EMBL" id="PHP27420.1"/>
    </source>
</evidence>
<feature type="signal peptide" evidence="2">
    <location>
        <begin position="1"/>
        <end position="23"/>
    </location>
</feature>
<evidence type="ECO:0000256" key="1">
    <source>
        <dbReference type="SAM" id="Phobius"/>
    </source>
</evidence>
<keyword evidence="1" id="KW-1133">Transmembrane helix</keyword>
<reference evidence="3 4" key="1">
    <citation type="submission" date="2017-08" db="EMBL/GenBank/DDBJ databases">
        <title>Draft Genome Sequence of Loktanella cinnabarina Strain XM1, Isolated from Coastal Surface Water.</title>
        <authorList>
            <person name="Ma R."/>
            <person name="Wang J."/>
            <person name="Wang Q."/>
            <person name="Ma Z."/>
            <person name="Li J."/>
            <person name="Chen L."/>
        </authorList>
    </citation>
    <scope>NUCLEOTIDE SEQUENCE [LARGE SCALE GENOMIC DNA]</scope>
    <source>
        <strain evidence="3 4">XM1</strain>
    </source>
</reference>
<dbReference type="EMBL" id="NQWH01000015">
    <property type="protein sequence ID" value="PHP27420.1"/>
    <property type="molecule type" value="Genomic_DNA"/>
</dbReference>
<dbReference type="Proteomes" id="UP000221860">
    <property type="component" value="Unassembled WGS sequence"/>
</dbReference>
<accession>A0A2G1MFI0</accession>
<feature type="transmembrane region" description="Helical" evidence="1">
    <location>
        <begin position="47"/>
        <end position="70"/>
    </location>
</feature>
<dbReference type="RefSeq" id="WP_099277249.1">
    <property type="nucleotide sequence ID" value="NZ_CANMUC010000001.1"/>
</dbReference>
<evidence type="ECO:0008006" key="5">
    <source>
        <dbReference type="Google" id="ProtNLM"/>
    </source>
</evidence>
<evidence type="ECO:0000256" key="2">
    <source>
        <dbReference type="SAM" id="SignalP"/>
    </source>
</evidence>
<sequence>MRLTKTLVAAAVAGTLTASSAFAGGLAVEIVEPPVVVVEPEAPAARGSLAGPLGFLLPLAAVGGLVALAASDDS</sequence>
<keyword evidence="4" id="KW-1185">Reference proteome</keyword>
<comment type="caution">
    <text evidence="3">The sequence shown here is derived from an EMBL/GenBank/DDBJ whole genome shotgun (WGS) entry which is preliminary data.</text>
</comment>
<protein>
    <recommendedName>
        <fullName evidence="5">Ferrochelatase</fullName>
    </recommendedName>
</protein>
<organism evidence="3 4">
    <name type="scientific">Limimaricola cinnabarinus</name>
    <dbReference type="NCBI Taxonomy" id="1125964"/>
    <lineage>
        <taxon>Bacteria</taxon>
        <taxon>Pseudomonadati</taxon>
        <taxon>Pseudomonadota</taxon>
        <taxon>Alphaproteobacteria</taxon>
        <taxon>Rhodobacterales</taxon>
        <taxon>Paracoccaceae</taxon>
        <taxon>Limimaricola</taxon>
    </lineage>
</organism>
<name>A0A2G1MFI0_9RHOB</name>